<feature type="compositionally biased region" description="Basic and acidic residues" evidence="1">
    <location>
        <begin position="196"/>
        <end position="208"/>
    </location>
</feature>
<accession>A0ABR3ES69</accession>
<proteinExistence type="predicted"/>
<evidence type="ECO:0000256" key="1">
    <source>
        <dbReference type="SAM" id="MobiDB-lite"/>
    </source>
</evidence>
<evidence type="ECO:0000313" key="2">
    <source>
        <dbReference type="EMBL" id="KAL0565653.1"/>
    </source>
</evidence>
<feature type="compositionally biased region" description="Acidic residues" evidence="1">
    <location>
        <begin position="176"/>
        <end position="195"/>
    </location>
</feature>
<organism evidence="2 3">
    <name type="scientific">Marasmius crinis-equi</name>
    <dbReference type="NCBI Taxonomy" id="585013"/>
    <lineage>
        <taxon>Eukaryota</taxon>
        <taxon>Fungi</taxon>
        <taxon>Dikarya</taxon>
        <taxon>Basidiomycota</taxon>
        <taxon>Agaricomycotina</taxon>
        <taxon>Agaricomycetes</taxon>
        <taxon>Agaricomycetidae</taxon>
        <taxon>Agaricales</taxon>
        <taxon>Marasmiineae</taxon>
        <taxon>Marasmiaceae</taxon>
        <taxon>Marasmius</taxon>
    </lineage>
</organism>
<dbReference type="EMBL" id="JBAHYK010002179">
    <property type="protein sequence ID" value="KAL0565653.1"/>
    <property type="molecule type" value="Genomic_DNA"/>
</dbReference>
<comment type="caution">
    <text evidence="2">The sequence shown here is derived from an EMBL/GenBank/DDBJ whole genome shotgun (WGS) entry which is preliminary data.</text>
</comment>
<gene>
    <name evidence="2" type="ORF">V5O48_016369</name>
</gene>
<keyword evidence="3" id="KW-1185">Reference proteome</keyword>
<dbReference type="Proteomes" id="UP001465976">
    <property type="component" value="Unassembled WGS sequence"/>
</dbReference>
<feature type="region of interest" description="Disordered" evidence="1">
    <location>
        <begin position="166"/>
        <end position="227"/>
    </location>
</feature>
<evidence type="ECO:0000313" key="3">
    <source>
        <dbReference type="Proteomes" id="UP001465976"/>
    </source>
</evidence>
<protein>
    <submittedName>
        <fullName evidence="2">Uncharacterized protein</fullName>
    </submittedName>
</protein>
<reference evidence="2 3" key="1">
    <citation type="submission" date="2024-02" db="EMBL/GenBank/DDBJ databases">
        <title>A draft genome for the cacao thread blight pathogen Marasmius crinis-equi.</title>
        <authorList>
            <person name="Cohen S.P."/>
            <person name="Baruah I.K."/>
            <person name="Amoako-Attah I."/>
            <person name="Bukari Y."/>
            <person name="Meinhardt L.W."/>
            <person name="Bailey B.A."/>
        </authorList>
    </citation>
    <scope>NUCLEOTIDE SEQUENCE [LARGE SCALE GENOMIC DNA]</scope>
    <source>
        <strain evidence="2 3">GH-76</strain>
    </source>
</reference>
<name>A0ABR3ES69_9AGAR</name>
<sequence>MHFLGACVGESKPTTKTLHRLSTEATVLGLRAHDTIRSLPRTSTITPAPKPSTISNDTPLFDEWFDALAPEKQSTLVSRMLDLSRGNSDQNASGEQESEPIEFDWNINTDTDTVFVPQFLTWYTSSSLTSDERNAVFAYAASVRCSDVEADVRRWARSHLKNSPQCMPWLPPIMDSDSDSDESEQGEKEGEEEGEVQGRKEKGNREVDPDLPIVSYPLPPAPAPGYRARLTRGGTLILDDDGNIIWEKIPRNKGNESSRARKA</sequence>